<feature type="transmembrane region" description="Helical" evidence="10">
    <location>
        <begin position="6"/>
        <end position="22"/>
    </location>
</feature>
<feature type="transmembrane region" description="Helical" evidence="10">
    <location>
        <begin position="387"/>
        <end position="410"/>
    </location>
</feature>
<proteinExistence type="inferred from homology"/>
<evidence type="ECO:0000256" key="9">
    <source>
        <dbReference type="PIRNR" id="PIRNR016636"/>
    </source>
</evidence>
<accession>A0A9D1MB49</accession>
<keyword evidence="7 9" id="KW-0472">Membrane</keyword>
<evidence type="ECO:0000313" key="12">
    <source>
        <dbReference type="Proteomes" id="UP000824109"/>
    </source>
</evidence>
<feature type="transmembrane region" description="Helical" evidence="10">
    <location>
        <begin position="77"/>
        <end position="97"/>
    </location>
</feature>
<evidence type="ECO:0000256" key="5">
    <source>
        <dbReference type="ARBA" id="ARBA00022692"/>
    </source>
</evidence>
<comment type="caution">
    <text evidence="11">The sequence shown here is derived from an EMBL/GenBank/DDBJ whole genome shotgun (WGS) entry which is preliminary data.</text>
</comment>
<dbReference type="PANTHER" id="PTHR13285">
    <property type="entry name" value="ACYLTRANSFERASE"/>
    <property type="match status" value="1"/>
</dbReference>
<name>A0A9D1MB49_9FIRM</name>
<dbReference type="GO" id="GO:0042121">
    <property type="term" value="P:alginic acid biosynthetic process"/>
    <property type="evidence" value="ECO:0007669"/>
    <property type="project" value="InterPro"/>
</dbReference>
<gene>
    <name evidence="11" type="ORF">IAA61_04360</name>
</gene>
<dbReference type="InterPro" id="IPR051085">
    <property type="entry name" value="MB_O-acyltransferase"/>
</dbReference>
<keyword evidence="4 9" id="KW-0808">Transferase</keyword>
<dbReference type="InterPro" id="IPR024194">
    <property type="entry name" value="Ac/AlaTfrase_AlgI/DltB"/>
</dbReference>
<evidence type="ECO:0000256" key="8">
    <source>
        <dbReference type="ARBA" id="ARBA00023315"/>
    </source>
</evidence>
<dbReference type="InterPro" id="IPR004299">
    <property type="entry name" value="MBOAT_fam"/>
</dbReference>
<dbReference type="PIRSF" id="PIRSF500217">
    <property type="entry name" value="AlgI"/>
    <property type="match status" value="1"/>
</dbReference>
<dbReference type="PIRSF" id="PIRSF016636">
    <property type="entry name" value="AlgI_DltB"/>
    <property type="match status" value="1"/>
</dbReference>
<keyword evidence="6 10" id="KW-1133">Transmembrane helix</keyword>
<feature type="transmembrane region" description="Helical" evidence="10">
    <location>
        <begin position="430"/>
        <end position="458"/>
    </location>
</feature>
<evidence type="ECO:0000256" key="2">
    <source>
        <dbReference type="ARBA" id="ARBA00010323"/>
    </source>
</evidence>
<sequence length="460" mass="52262">MVFSSLTFLCIFLPAVLLLYNISRNTLYRNIVITVTSLVFYAWGDPTSLVLLIAASFVNFILAIIMDRYHGFKRAKVFLIIAVVLDVAMLGVFKYAAFFAGTINSLFHLSIPVPDMILPLGISFYTFQMISYVVDVYRNESRAQKSYLKFLMFVSMFPKVSSGPIVRYPAIEKSLAKRQVRATDFAQGSKRFIMGLGKKVILADYAGEAASLLLGGATHATTGSAWLGIIFYTFQLYFDFSGYSDMAIGIGRMLGFTFQENFNYPYISRSVTDFWRRWHMSLSSFFRDYIYIPLGGNRRLQMRNIFVVWILTGLWHGASWNFVIWGLYYGALLVIEKLLFKWWSKIPVLSNITTMFAVVIGWTIFYFTDFEQLRVFFGYLFGQGCQLYDLTTVSLLCSNAWLLAACILVSTPLPKLAYEYLTSVKRVGVVIDVICLTAIFVGCIALLTGATSTPFLYVRF</sequence>
<comment type="subcellular location">
    <subcellularLocation>
        <location evidence="1">Cell membrane</location>
        <topology evidence="1">Multi-pass membrane protein</topology>
    </subcellularLocation>
</comment>
<dbReference type="AlphaFoldDB" id="A0A9D1MB49"/>
<evidence type="ECO:0000256" key="10">
    <source>
        <dbReference type="SAM" id="Phobius"/>
    </source>
</evidence>
<feature type="transmembrane region" description="Helical" evidence="10">
    <location>
        <begin position="49"/>
        <end position="65"/>
    </location>
</feature>
<dbReference type="GO" id="GO:0016746">
    <property type="term" value="F:acyltransferase activity"/>
    <property type="evidence" value="ECO:0007669"/>
    <property type="project" value="UniProtKB-KW"/>
</dbReference>
<organism evidence="11 12">
    <name type="scientific">Candidatus Ornithomonoglobus merdipullorum</name>
    <dbReference type="NCBI Taxonomy" id="2840895"/>
    <lineage>
        <taxon>Bacteria</taxon>
        <taxon>Bacillati</taxon>
        <taxon>Bacillota</taxon>
        <taxon>Clostridia</taxon>
        <taxon>Candidatus Ornithomonoglobus</taxon>
    </lineage>
</organism>
<keyword evidence="8 9" id="KW-0012">Acyltransferase</keyword>
<evidence type="ECO:0000256" key="7">
    <source>
        <dbReference type="ARBA" id="ARBA00023136"/>
    </source>
</evidence>
<keyword evidence="5 10" id="KW-0812">Transmembrane</keyword>
<dbReference type="EMBL" id="DVNB01000046">
    <property type="protein sequence ID" value="HIU57032.1"/>
    <property type="molecule type" value="Genomic_DNA"/>
</dbReference>
<evidence type="ECO:0000256" key="1">
    <source>
        <dbReference type="ARBA" id="ARBA00004651"/>
    </source>
</evidence>
<evidence type="ECO:0000256" key="6">
    <source>
        <dbReference type="ARBA" id="ARBA00022989"/>
    </source>
</evidence>
<reference evidence="11" key="2">
    <citation type="journal article" date="2021" name="PeerJ">
        <title>Extensive microbial diversity within the chicken gut microbiome revealed by metagenomics and culture.</title>
        <authorList>
            <person name="Gilroy R."/>
            <person name="Ravi A."/>
            <person name="Getino M."/>
            <person name="Pursley I."/>
            <person name="Horton D.L."/>
            <person name="Alikhan N.F."/>
            <person name="Baker D."/>
            <person name="Gharbi K."/>
            <person name="Hall N."/>
            <person name="Watson M."/>
            <person name="Adriaenssens E.M."/>
            <person name="Foster-Nyarko E."/>
            <person name="Jarju S."/>
            <person name="Secka A."/>
            <person name="Antonio M."/>
            <person name="Oren A."/>
            <person name="Chaudhuri R.R."/>
            <person name="La Ragione R."/>
            <person name="Hildebrand F."/>
            <person name="Pallen M.J."/>
        </authorList>
    </citation>
    <scope>NUCLEOTIDE SEQUENCE</scope>
    <source>
        <strain evidence="11">USAMLcec3-3695</strain>
    </source>
</reference>
<comment type="similarity">
    <text evidence="2 9">Belongs to the membrane-bound acyltransferase family.</text>
</comment>
<feature type="transmembrane region" description="Helical" evidence="10">
    <location>
        <begin position="117"/>
        <end position="137"/>
    </location>
</feature>
<evidence type="ECO:0000313" key="11">
    <source>
        <dbReference type="EMBL" id="HIU57032.1"/>
    </source>
</evidence>
<evidence type="ECO:0000256" key="3">
    <source>
        <dbReference type="ARBA" id="ARBA00022475"/>
    </source>
</evidence>
<dbReference type="Proteomes" id="UP000824109">
    <property type="component" value="Unassembled WGS sequence"/>
</dbReference>
<dbReference type="InterPro" id="IPR028362">
    <property type="entry name" value="AlgI"/>
</dbReference>
<dbReference type="Pfam" id="PF03062">
    <property type="entry name" value="MBOAT"/>
    <property type="match status" value="1"/>
</dbReference>
<keyword evidence="3 9" id="KW-1003">Cell membrane</keyword>
<feature type="transmembrane region" description="Helical" evidence="10">
    <location>
        <begin position="27"/>
        <end position="43"/>
    </location>
</feature>
<feature type="transmembrane region" description="Helical" evidence="10">
    <location>
        <begin position="348"/>
        <end position="367"/>
    </location>
</feature>
<evidence type="ECO:0000256" key="4">
    <source>
        <dbReference type="ARBA" id="ARBA00022679"/>
    </source>
</evidence>
<reference evidence="11" key="1">
    <citation type="submission" date="2020-10" db="EMBL/GenBank/DDBJ databases">
        <authorList>
            <person name="Gilroy R."/>
        </authorList>
    </citation>
    <scope>NUCLEOTIDE SEQUENCE</scope>
    <source>
        <strain evidence="11">USAMLcec3-3695</strain>
    </source>
</reference>
<dbReference type="GO" id="GO:0005886">
    <property type="term" value="C:plasma membrane"/>
    <property type="evidence" value="ECO:0007669"/>
    <property type="project" value="UniProtKB-SubCell"/>
</dbReference>
<dbReference type="PANTHER" id="PTHR13285:SF23">
    <property type="entry name" value="TEICHOIC ACID D-ALANYLTRANSFERASE"/>
    <property type="match status" value="1"/>
</dbReference>
<feature type="transmembrane region" description="Helical" evidence="10">
    <location>
        <begin position="306"/>
        <end position="328"/>
    </location>
</feature>
<protein>
    <submittedName>
        <fullName evidence="11">MBOAT family protein</fullName>
    </submittedName>
</protein>